<evidence type="ECO:0000313" key="1">
    <source>
        <dbReference type="EMBL" id="SFV64440.1"/>
    </source>
</evidence>
<sequence>MKYQFLTNRKEIIKVDLFDENDIIFVSEPDNIIAFQSDNHENREDFIFDELKIKKYKVKSKIIGKSSFYVKSKNNSSIKIFEINKDTSFIFNFNILFYTQNIKIKTSIEDINKAIFKNDIFRYECAGNGILAYYVEGDSVEIFLSENETIFIHPNNVLGYDKNLSYEFKTYGNAKASMNMDYHYKFTGKGKIIIQTQSLSADIKISNIEAGDGFMTRFVKEVIPGANIILK</sequence>
<gene>
    <name evidence="1" type="ORF">MNB_SV-9-51</name>
</gene>
<organism evidence="1">
    <name type="scientific">hydrothermal vent metagenome</name>
    <dbReference type="NCBI Taxonomy" id="652676"/>
    <lineage>
        <taxon>unclassified sequences</taxon>
        <taxon>metagenomes</taxon>
        <taxon>ecological metagenomes</taxon>
    </lineage>
</organism>
<dbReference type="Gene3D" id="3.60.160.10">
    <property type="entry name" value="Mitochondrial biogenesis AIM24"/>
    <property type="match status" value="1"/>
</dbReference>
<dbReference type="SUPFAM" id="SSF51219">
    <property type="entry name" value="TRAP-like"/>
    <property type="match status" value="1"/>
</dbReference>
<dbReference type="AlphaFoldDB" id="A0A1W1CF00"/>
<dbReference type="InterPro" id="IPR036983">
    <property type="entry name" value="AIM24_sf"/>
</dbReference>
<dbReference type="Pfam" id="PF01987">
    <property type="entry name" value="AIM24"/>
    <property type="match status" value="1"/>
</dbReference>
<name>A0A1W1CF00_9ZZZZ</name>
<reference evidence="1" key="1">
    <citation type="submission" date="2016-10" db="EMBL/GenBank/DDBJ databases">
        <authorList>
            <person name="de Groot N.N."/>
        </authorList>
    </citation>
    <scope>NUCLEOTIDE SEQUENCE</scope>
</reference>
<protein>
    <submittedName>
        <fullName evidence="1">Uncharacterized protein</fullName>
    </submittedName>
</protein>
<dbReference type="InterPro" id="IPR002838">
    <property type="entry name" value="AIM24"/>
</dbReference>
<proteinExistence type="predicted"/>
<dbReference type="EMBL" id="FPHG01000067">
    <property type="protein sequence ID" value="SFV64440.1"/>
    <property type="molecule type" value="Genomic_DNA"/>
</dbReference>
<dbReference type="InterPro" id="IPR016031">
    <property type="entry name" value="Trp_RNA-bd_attenuator-like_dom"/>
</dbReference>
<accession>A0A1W1CF00</accession>